<dbReference type="Proteomes" id="UP001211907">
    <property type="component" value="Unassembled WGS sequence"/>
</dbReference>
<evidence type="ECO:0000256" key="8">
    <source>
        <dbReference type="SAM" id="Phobius"/>
    </source>
</evidence>
<organism evidence="10 11">
    <name type="scientific">Physocladia obscura</name>
    <dbReference type="NCBI Taxonomy" id="109957"/>
    <lineage>
        <taxon>Eukaryota</taxon>
        <taxon>Fungi</taxon>
        <taxon>Fungi incertae sedis</taxon>
        <taxon>Chytridiomycota</taxon>
        <taxon>Chytridiomycota incertae sedis</taxon>
        <taxon>Chytridiomycetes</taxon>
        <taxon>Chytridiales</taxon>
        <taxon>Chytriomycetaceae</taxon>
        <taxon>Physocladia</taxon>
    </lineage>
</organism>
<feature type="transmembrane region" description="Helical" evidence="8">
    <location>
        <begin position="378"/>
        <end position="403"/>
    </location>
</feature>
<evidence type="ECO:0000313" key="11">
    <source>
        <dbReference type="Proteomes" id="UP001211907"/>
    </source>
</evidence>
<protein>
    <recommendedName>
        <fullName evidence="9">Cytochrome b561 domain-containing protein</fullName>
    </recommendedName>
</protein>
<dbReference type="PROSITE" id="PS50939">
    <property type="entry name" value="CYTOCHROME_B561"/>
    <property type="match status" value="1"/>
</dbReference>
<evidence type="ECO:0000256" key="2">
    <source>
        <dbReference type="ARBA" id="ARBA00022448"/>
    </source>
</evidence>
<evidence type="ECO:0000259" key="9">
    <source>
        <dbReference type="PROSITE" id="PS50939"/>
    </source>
</evidence>
<name>A0AAD5SPS5_9FUNG</name>
<feature type="compositionally biased region" description="Basic and acidic residues" evidence="7">
    <location>
        <begin position="525"/>
        <end position="536"/>
    </location>
</feature>
<dbReference type="Pfam" id="PF03188">
    <property type="entry name" value="Cytochrom_B561"/>
    <property type="match status" value="1"/>
</dbReference>
<keyword evidence="2" id="KW-0813">Transport</keyword>
<keyword evidence="5 8" id="KW-1133">Transmembrane helix</keyword>
<proteinExistence type="predicted"/>
<evidence type="ECO:0000313" key="10">
    <source>
        <dbReference type="EMBL" id="KAJ3084341.1"/>
    </source>
</evidence>
<evidence type="ECO:0000256" key="7">
    <source>
        <dbReference type="SAM" id="MobiDB-lite"/>
    </source>
</evidence>
<feature type="domain" description="Cytochrome b561" evidence="9">
    <location>
        <begin position="306"/>
        <end position="505"/>
    </location>
</feature>
<feature type="compositionally biased region" description="Gly residues" evidence="7">
    <location>
        <begin position="570"/>
        <end position="598"/>
    </location>
</feature>
<dbReference type="InterPro" id="IPR006593">
    <property type="entry name" value="Cyt_b561/ferric_Rdtase_TM"/>
</dbReference>
<keyword evidence="4" id="KW-0249">Electron transport</keyword>
<dbReference type="SMART" id="SM00665">
    <property type="entry name" value="B561"/>
    <property type="match status" value="1"/>
</dbReference>
<dbReference type="SUPFAM" id="SSF49344">
    <property type="entry name" value="CBD9-like"/>
    <property type="match status" value="2"/>
</dbReference>
<keyword evidence="11" id="KW-1185">Reference proteome</keyword>
<keyword evidence="6 8" id="KW-0472">Membrane</keyword>
<feature type="transmembrane region" description="Helical" evidence="8">
    <location>
        <begin position="342"/>
        <end position="366"/>
    </location>
</feature>
<feature type="region of interest" description="Disordered" evidence="7">
    <location>
        <begin position="568"/>
        <end position="622"/>
    </location>
</feature>
<keyword evidence="3 8" id="KW-0812">Transmembrane</keyword>
<feature type="transmembrane region" description="Helical" evidence="8">
    <location>
        <begin position="459"/>
        <end position="476"/>
    </location>
</feature>
<dbReference type="GO" id="GO:0016020">
    <property type="term" value="C:membrane"/>
    <property type="evidence" value="ECO:0007669"/>
    <property type="project" value="UniProtKB-SubCell"/>
</dbReference>
<feature type="transmembrane region" description="Helical" evidence="8">
    <location>
        <begin position="415"/>
        <end position="439"/>
    </location>
</feature>
<feature type="transmembrane region" description="Helical" evidence="8">
    <location>
        <begin position="482"/>
        <end position="503"/>
    </location>
</feature>
<evidence type="ECO:0000256" key="1">
    <source>
        <dbReference type="ARBA" id="ARBA00004370"/>
    </source>
</evidence>
<comment type="caution">
    <text evidence="10">The sequence shown here is derived from an EMBL/GenBank/DDBJ whole genome shotgun (WGS) entry which is preliminary data.</text>
</comment>
<comment type="subcellular location">
    <subcellularLocation>
        <location evidence="1">Membrane</location>
    </subcellularLocation>
</comment>
<evidence type="ECO:0000256" key="3">
    <source>
        <dbReference type="ARBA" id="ARBA00022692"/>
    </source>
</evidence>
<dbReference type="AlphaFoldDB" id="A0AAD5SPS5"/>
<feature type="transmembrane region" description="Helical" evidence="8">
    <location>
        <begin position="270"/>
        <end position="293"/>
    </location>
</feature>
<dbReference type="CDD" id="cd08760">
    <property type="entry name" value="Cyt_b561_FRRS1_like"/>
    <property type="match status" value="1"/>
</dbReference>
<dbReference type="EMBL" id="JADGJH010004758">
    <property type="protein sequence ID" value="KAJ3084341.1"/>
    <property type="molecule type" value="Genomic_DNA"/>
</dbReference>
<evidence type="ECO:0000256" key="6">
    <source>
        <dbReference type="ARBA" id="ARBA00023136"/>
    </source>
</evidence>
<accession>A0AAD5SPS5</accession>
<dbReference type="PANTHER" id="PTHR47797:SF3">
    <property type="entry name" value="CYTOCHROME B561 DOMAIN-CONTAINING PROTEIN"/>
    <property type="match status" value="1"/>
</dbReference>
<dbReference type="Gene3D" id="2.60.40.1210">
    <property type="entry name" value="Cellobiose dehydrogenase, cytochrome domain"/>
    <property type="match status" value="2"/>
</dbReference>
<sequence>MAQSGVAGVQLTLSAPSASWLGIGVGGSSMPGTKLYLLYKDATNTTQLAIRKGLAGALDTTFTASAGDGVVVPISSGSPILCSGCTSGAAGVFVGSFWRPLSVTADSADVAISSTTNYIWAQGGIGAVAGISSPSTVSFAEHTLMSSIQLDMTTVSTASNTTSSSNSTSPTTVTYSATGFTVTGTKDPTTNLVTISVQTSLTGYLAIGVGGSTMSTVQMYIGWTNGTSTVISQRAASGHVMPTAVSSTAVNFISLPSLPSTVSALTGAKIAFAFTIPISVISATGVTSFVYAISNSAPTNPSSAATATLTQHDNGNYGPFSMDFTKSGTGITTPTSSINFKLIHGVLMFLAWAVFPFIGIFVARYLKIRLGHNWYRIHLATMLGGVGLLSVVGLAVIEVQLAAGTPRFTTSTHALLGTAVAIAVLPVQILLGFIANWLFSANRLTVPWWDQVHWWLGRLVVIAALVNVGLGIVLYGGGLVVVAVYGAWIGIVVVVFALGEYYFGQVHHVRSGEKEFEMFVGGADGRQRGGESRAESEFTNGTGGRYASTDRLNPNGVGGGYGVFEKDGRGGAGTAGRGGRGGAGGGGRGGGGIGGGYDGFESPRTDSPRGGNIRQRDDGQRS</sequence>
<dbReference type="PANTHER" id="PTHR47797">
    <property type="entry name" value="DEHYDROGENASE, PUTATIVE (AFU_ORTHOLOGUE AFUA_8G05805)-RELATED"/>
    <property type="match status" value="1"/>
</dbReference>
<feature type="non-terminal residue" evidence="10">
    <location>
        <position position="622"/>
    </location>
</feature>
<dbReference type="InterPro" id="IPR015920">
    <property type="entry name" value="Cellobiose_DH-like_cyt"/>
</dbReference>
<evidence type="ECO:0000256" key="5">
    <source>
        <dbReference type="ARBA" id="ARBA00022989"/>
    </source>
</evidence>
<reference evidence="10" key="1">
    <citation type="submission" date="2020-05" db="EMBL/GenBank/DDBJ databases">
        <title>Phylogenomic resolution of chytrid fungi.</title>
        <authorList>
            <person name="Stajich J.E."/>
            <person name="Amses K."/>
            <person name="Simmons R."/>
            <person name="Seto K."/>
            <person name="Myers J."/>
            <person name="Bonds A."/>
            <person name="Quandt C.A."/>
            <person name="Barry K."/>
            <person name="Liu P."/>
            <person name="Grigoriev I."/>
            <person name="Longcore J.E."/>
            <person name="James T.Y."/>
        </authorList>
    </citation>
    <scope>NUCLEOTIDE SEQUENCE</scope>
    <source>
        <strain evidence="10">JEL0513</strain>
    </source>
</reference>
<evidence type="ECO:0000256" key="4">
    <source>
        <dbReference type="ARBA" id="ARBA00022982"/>
    </source>
</evidence>
<gene>
    <name evidence="10" type="ORF">HK100_009308</name>
</gene>
<feature type="region of interest" description="Disordered" evidence="7">
    <location>
        <begin position="524"/>
        <end position="554"/>
    </location>
</feature>
<dbReference type="Pfam" id="PF16010">
    <property type="entry name" value="CDH-cyt"/>
    <property type="match status" value="1"/>
</dbReference>